<keyword evidence="2" id="KW-0732">Signal</keyword>
<feature type="signal peptide" evidence="2">
    <location>
        <begin position="1"/>
        <end position="25"/>
    </location>
</feature>
<protein>
    <recommendedName>
        <fullName evidence="5">YfdX protein</fullName>
    </recommendedName>
</protein>
<dbReference type="AlphaFoldDB" id="A0A4R2KZA7"/>
<sequence length="306" mass="32185">MQEHRKRWLSLSVAIASGISLGAAAAPDSMPVKEGHTAGLTLAMAAEGEGEGTVAMGKGEGEGEGGEGEGAMGEGEGGMGEGEGGEGEGEGASGPADLKADDQAYLTRLGLIRGHLRVGYELYRDGHIEMAITHMKHPRDELYAGLVPAMEARDAALFDTELSTLAERVTADAGAAEVEAAYAALEQRIVNAETVASVSLKTALLSVMDLVRTAGEEYALGVEEGRLVNRHEYQDAYGFTEIAKQRLRDLPAEVRAQSPETVERVQQLLADLNDLWPDIAPGDSVDGEPSRLYGTAARIEIAALGL</sequence>
<proteinExistence type="predicted"/>
<feature type="region of interest" description="Disordered" evidence="1">
    <location>
        <begin position="53"/>
        <end position="97"/>
    </location>
</feature>
<feature type="chain" id="PRO_5020795835" description="YfdX protein" evidence="2">
    <location>
        <begin position="26"/>
        <end position="306"/>
    </location>
</feature>
<evidence type="ECO:0008006" key="5">
    <source>
        <dbReference type="Google" id="ProtNLM"/>
    </source>
</evidence>
<keyword evidence="4" id="KW-1185">Reference proteome</keyword>
<organism evidence="3 4">
    <name type="scientific">Chromatocurvus halotolerans</name>
    <dbReference type="NCBI Taxonomy" id="1132028"/>
    <lineage>
        <taxon>Bacteria</taxon>
        <taxon>Pseudomonadati</taxon>
        <taxon>Pseudomonadota</taxon>
        <taxon>Gammaproteobacteria</taxon>
        <taxon>Cellvibrionales</taxon>
        <taxon>Halieaceae</taxon>
        <taxon>Chromatocurvus</taxon>
    </lineage>
</organism>
<feature type="compositionally biased region" description="Gly residues" evidence="1">
    <location>
        <begin position="68"/>
        <end position="82"/>
    </location>
</feature>
<dbReference type="RefSeq" id="WP_162883863.1">
    <property type="nucleotide sequence ID" value="NZ_QQSW01000006.1"/>
</dbReference>
<name>A0A4R2KZA7_9GAMM</name>
<comment type="caution">
    <text evidence="3">The sequence shown here is derived from an EMBL/GenBank/DDBJ whole genome shotgun (WGS) entry which is preliminary data.</text>
</comment>
<evidence type="ECO:0000313" key="3">
    <source>
        <dbReference type="EMBL" id="TCO78532.1"/>
    </source>
</evidence>
<evidence type="ECO:0000313" key="4">
    <source>
        <dbReference type="Proteomes" id="UP000294980"/>
    </source>
</evidence>
<reference evidence="3 4" key="1">
    <citation type="submission" date="2019-03" db="EMBL/GenBank/DDBJ databases">
        <title>Genomic Encyclopedia of Type Strains, Phase IV (KMG-IV): sequencing the most valuable type-strain genomes for metagenomic binning, comparative biology and taxonomic classification.</title>
        <authorList>
            <person name="Goeker M."/>
        </authorList>
    </citation>
    <scope>NUCLEOTIDE SEQUENCE [LARGE SCALE GENOMIC DNA]</scope>
    <source>
        <strain evidence="3 4">DSM 23344</strain>
    </source>
</reference>
<evidence type="ECO:0000256" key="1">
    <source>
        <dbReference type="SAM" id="MobiDB-lite"/>
    </source>
</evidence>
<gene>
    <name evidence="3" type="ORF">EV688_101349</name>
</gene>
<dbReference type="EMBL" id="SLWX01000001">
    <property type="protein sequence ID" value="TCO78532.1"/>
    <property type="molecule type" value="Genomic_DNA"/>
</dbReference>
<dbReference type="Proteomes" id="UP000294980">
    <property type="component" value="Unassembled WGS sequence"/>
</dbReference>
<evidence type="ECO:0000256" key="2">
    <source>
        <dbReference type="SAM" id="SignalP"/>
    </source>
</evidence>
<accession>A0A4R2KZA7</accession>